<keyword evidence="3 6" id="KW-0378">Hydrolase</keyword>
<proteinExistence type="inferred from homology"/>
<dbReference type="EMBL" id="NFLJ01000018">
    <property type="protein sequence ID" value="OUQ34283.1"/>
    <property type="molecule type" value="Genomic_DNA"/>
</dbReference>
<dbReference type="Proteomes" id="UP000195305">
    <property type="component" value="Unassembled WGS sequence"/>
</dbReference>
<evidence type="ECO:0000256" key="4">
    <source>
        <dbReference type="ARBA" id="ARBA00022833"/>
    </source>
</evidence>
<dbReference type="Gene3D" id="1.10.287.830">
    <property type="entry name" value="putative peptidase helix hairpin domain like"/>
    <property type="match status" value="1"/>
</dbReference>
<evidence type="ECO:0000313" key="9">
    <source>
        <dbReference type="EMBL" id="OUQ34283.1"/>
    </source>
</evidence>
<comment type="caution">
    <text evidence="9">The sequence shown here is derived from an EMBL/GenBank/DDBJ whole genome shotgun (WGS) entry which is preliminary data.</text>
</comment>
<evidence type="ECO:0000313" key="10">
    <source>
        <dbReference type="Proteomes" id="UP000195305"/>
    </source>
</evidence>
<dbReference type="GO" id="GO:0006518">
    <property type="term" value="P:peptide metabolic process"/>
    <property type="evidence" value="ECO:0007669"/>
    <property type="project" value="TreeGrafter"/>
</dbReference>
<evidence type="ECO:0000259" key="8">
    <source>
        <dbReference type="Pfam" id="PF08439"/>
    </source>
</evidence>
<dbReference type="CDD" id="cd09608">
    <property type="entry name" value="M3B_PepF"/>
    <property type="match status" value="1"/>
</dbReference>
<protein>
    <recommendedName>
        <fullName evidence="6">Oligopeptidase F</fullName>
        <ecNumber evidence="6">3.4.24.-</ecNumber>
    </recommendedName>
</protein>
<dbReference type="RefSeq" id="WP_087358104.1">
    <property type="nucleotide sequence ID" value="NZ_JACJKO010000033.1"/>
</dbReference>
<dbReference type="PANTHER" id="PTHR11804:SF84">
    <property type="entry name" value="SACCHAROLYSIN"/>
    <property type="match status" value="1"/>
</dbReference>
<dbReference type="GO" id="GO:0004222">
    <property type="term" value="F:metalloendopeptidase activity"/>
    <property type="evidence" value="ECO:0007669"/>
    <property type="project" value="UniProtKB-UniRule"/>
</dbReference>
<dbReference type="InterPro" id="IPR004438">
    <property type="entry name" value="Peptidase_M3B"/>
</dbReference>
<dbReference type="GO" id="GO:0006508">
    <property type="term" value="P:proteolysis"/>
    <property type="evidence" value="ECO:0007669"/>
    <property type="project" value="UniProtKB-KW"/>
</dbReference>
<name>A0A1Y4SZV1_9FIRM</name>
<comment type="similarity">
    <text evidence="6">Belongs to the peptidase M3B family.</text>
</comment>
<dbReference type="Gene3D" id="1.10.1370.20">
    <property type="entry name" value="Oligoendopeptidase f, C-terminal domain"/>
    <property type="match status" value="1"/>
</dbReference>
<dbReference type="GO" id="GO:0046872">
    <property type="term" value="F:metal ion binding"/>
    <property type="evidence" value="ECO:0007669"/>
    <property type="project" value="UniProtKB-UniRule"/>
</dbReference>
<organism evidence="9 10">
    <name type="scientific">Massilimicrobiota timonensis</name>
    <dbReference type="NCBI Taxonomy" id="1776392"/>
    <lineage>
        <taxon>Bacteria</taxon>
        <taxon>Bacillati</taxon>
        <taxon>Bacillota</taxon>
        <taxon>Erysipelotrichia</taxon>
        <taxon>Erysipelotrichales</taxon>
        <taxon>Erysipelotrichaceae</taxon>
        <taxon>Massilimicrobiota</taxon>
    </lineage>
</organism>
<gene>
    <name evidence="9" type="ORF">B5E75_07340</name>
</gene>
<dbReference type="Pfam" id="PF01432">
    <property type="entry name" value="Peptidase_M3"/>
    <property type="match status" value="1"/>
</dbReference>
<keyword evidence="10" id="KW-1185">Reference proteome</keyword>
<comment type="cofactor">
    <cofactor evidence="6">
        <name>Zn(2+)</name>
        <dbReference type="ChEBI" id="CHEBI:29105"/>
    </cofactor>
    <text evidence="6">Binds 1 zinc ion.</text>
</comment>
<sequence length="597" mass="70173">MERQNIDIQYTWDLSPIYAHHQDFYKDLDKAKELLTSLLQQKDLFLKDVNQFLKFHQEETMLSRYIQKLHCFAHLHCDVEPNNQEYQTMYAAILSFYDQVSSSLDFYTVMMIENSEKVTQYLQDEQLSDYRYTIQEILRQKKHVLSQELETLVSKTSTIADISSQVFDALRLDYDPVHIDGQEKTLNSATLTEFLKNKNPEVRKEAYHNFFKEYKKFENVYAATLSGVMKKDAFYADVKKFDGPLEASLFDDNVPTSLFFKILDKANNQYRPLFHRYNALKKKVLKLETMYNYDLNIPLVQYKTKKYTIDECFDIILDVVKIFGEDYVNIIKKAKEERWIDYYPHSGKRIGAYSSGCYDTNPYILMNFIGDYNSLSTMIHELGHSAHTYLSCHNQSPVNCDYRIFVAEVASTVNETLLINYMLEHASSPQEKAYFLYELLENCVGLIFRQPMYADFEHILHTWAKEGKPMSSQMITDLYDKKNAEYYGPEITMDEYVGYSCYYIPHFYYNYYVYKYTLGMTVALAIVSRLLNGDEKQKEAYLRFLKSGGSKDPVDLLKDALVNPLEDQLYDDAFHYFETILNEFENIVLDDSSSTLS</sequence>
<dbReference type="SUPFAM" id="SSF55486">
    <property type="entry name" value="Metalloproteases ('zincins'), catalytic domain"/>
    <property type="match status" value="1"/>
</dbReference>
<dbReference type="AlphaFoldDB" id="A0A1Y4SZV1"/>
<feature type="domain" description="Peptidase M3A/M3B catalytic" evidence="7">
    <location>
        <begin position="195"/>
        <end position="573"/>
    </location>
</feature>
<keyword evidence="2 6" id="KW-0479">Metal-binding</keyword>
<keyword evidence="1 6" id="KW-0645">Protease</keyword>
<keyword evidence="5 6" id="KW-0482">Metalloprotease</keyword>
<dbReference type="OrthoDB" id="9766487at2"/>
<dbReference type="Gene3D" id="1.20.140.70">
    <property type="entry name" value="Oligopeptidase f, N-terminal domain"/>
    <property type="match status" value="1"/>
</dbReference>
<dbReference type="InterPro" id="IPR013647">
    <property type="entry name" value="OligopepF_N_dom"/>
</dbReference>
<comment type="function">
    <text evidence="6">Has oligopeptidase activity and degrades a variety of small bioactive peptides.</text>
</comment>
<accession>A0A1Y4SZV1</accession>
<evidence type="ECO:0000259" key="7">
    <source>
        <dbReference type="Pfam" id="PF01432"/>
    </source>
</evidence>
<keyword evidence="4 6" id="KW-0862">Zinc</keyword>
<dbReference type="PANTHER" id="PTHR11804">
    <property type="entry name" value="PROTEASE M3 THIMET OLIGOPEPTIDASE-RELATED"/>
    <property type="match status" value="1"/>
</dbReference>
<dbReference type="NCBIfam" id="TIGR00181">
    <property type="entry name" value="pepF"/>
    <property type="match status" value="1"/>
</dbReference>
<evidence type="ECO:0000256" key="1">
    <source>
        <dbReference type="ARBA" id="ARBA00022670"/>
    </source>
</evidence>
<evidence type="ECO:0000256" key="2">
    <source>
        <dbReference type="ARBA" id="ARBA00022723"/>
    </source>
</evidence>
<reference evidence="9 10" key="1">
    <citation type="journal article" date="2018" name="BMC Genomics">
        <title>Whole genome sequencing and function prediction of 133 gut anaerobes isolated from chicken caecum in pure cultures.</title>
        <authorList>
            <person name="Medvecky M."/>
            <person name="Cejkova D."/>
            <person name="Polansky O."/>
            <person name="Karasova D."/>
            <person name="Kubasova T."/>
            <person name="Cizek A."/>
            <person name="Rychlik I."/>
        </authorList>
    </citation>
    <scope>NUCLEOTIDE SEQUENCE [LARGE SCALE GENOMIC DNA]</scope>
    <source>
        <strain evidence="9 10">An13</strain>
    </source>
</reference>
<feature type="domain" description="Oligopeptidase F N-terminal" evidence="8">
    <location>
        <begin position="115"/>
        <end position="170"/>
    </location>
</feature>
<dbReference type="Pfam" id="PF08439">
    <property type="entry name" value="Peptidase_M3_N"/>
    <property type="match status" value="1"/>
</dbReference>
<evidence type="ECO:0000256" key="3">
    <source>
        <dbReference type="ARBA" id="ARBA00022801"/>
    </source>
</evidence>
<evidence type="ECO:0000256" key="5">
    <source>
        <dbReference type="ARBA" id="ARBA00023049"/>
    </source>
</evidence>
<dbReference type="EC" id="3.4.24.-" evidence="6"/>
<dbReference type="InterPro" id="IPR045090">
    <property type="entry name" value="Pept_M3A_M3B"/>
</dbReference>
<evidence type="ECO:0000256" key="6">
    <source>
        <dbReference type="RuleBase" id="RU368091"/>
    </source>
</evidence>
<dbReference type="InterPro" id="IPR001567">
    <property type="entry name" value="Pept_M3A_M3B_dom"/>
</dbReference>
<dbReference type="InterPro" id="IPR042088">
    <property type="entry name" value="OligoPept_F_C"/>
</dbReference>